<dbReference type="OrthoDB" id="228033at2"/>
<proteinExistence type="predicted"/>
<keyword evidence="1" id="KW-1133">Transmembrane helix</keyword>
<gene>
    <name evidence="3" type="ORF">PEV8663_00727</name>
</gene>
<dbReference type="AlphaFoldDB" id="A0A238K1F0"/>
<dbReference type="InterPro" id="IPR025235">
    <property type="entry name" value="DUF4178"/>
</dbReference>
<sequence>MTRASDLKTVNCTSCGAGLDVLGGGRVTVHICPYCGTELDAQDSYKALRTFADLKRPDTPFTLGMKGLIQGVEYTVIGTLEHTETYNGRKWVWVDHQMYSPTHGYAFLTLEDGFVTFSRRYRHPGWLSENQVERAEVKPRLMVGGESYVYYATSTSAVTYAEGEFTWNPAIGDKSTSVSVLGDTSMLDFSQSGTERETYRSSFFPRAEVEASFGIKLPKLTKKVHPLQPFKGGKNFAFIRNWSAGIAGFCLILSMVFGMSSGDPVLNEIGMPVVGLPVEIPFEVTKPDQLVEIAIAADVKNSWASIGLEVTGPNDEVLFEAGRTVEAYHGRDSEGSWSEGSGRANLRFVPQTAGTYKVTLGDAESGVWSDGTAATPKVAVSRLDLRIREGQMSGVGLGFLAVVFGLLAGWQFLRKLRHSNGRWRGSDWTDED</sequence>
<evidence type="ECO:0000256" key="1">
    <source>
        <dbReference type="SAM" id="Phobius"/>
    </source>
</evidence>
<evidence type="ECO:0000313" key="3">
    <source>
        <dbReference type="EMBL" id="SMX36184.1"/>
    </source>
</evidence>
<keyword evidence="1" id="KW-0812">Transmembrane</keyword>
<evidence type="ECO:0000313" key="4">
    <source>
        <dbReference type="Proteomes" id="UP000220836"/>
    </source>
</evidence>
<dbReference type="EMBL" id="FXYH01000002">
    <property type="protein sequence ID" value="SMX36184.1"/>
    <property type="molecule type" value="Genomic_DNA"/>
</dbReference>
<reference evidence="3 4" key="1">
    <citation type="submission" date="2017-05" db="EMBL/GenBank/DDBJ databases">
        <authorList>
            <person name="Song R."/>
            <person name="Chenine A.L."/>
            <person name="Ruprecht R.M."/>
        </authorList>
    </citation>
    <scope>NUCLEOTIDE SEQUENCE [LARGE SCALE GENOMIC DNA]</scope>
    <source>
        <strain evidence="3 4">CECT 8663</strain>
    </source>
</reference>
<evidence type="ECO:0000259" key="2">
    <source>
        <dbReference type="Pfam" id="PF13785"/>
    </source>
</evidence>
<feature type="transmembrane region" description="Helical" evidence="1">
    <location>
        <begin position="392"/>
        <end position="413"/>
    </location>
</feature>
<protein>
    <recommendedName>
        <fullName evidence="2">DUF4178 domain-containing protein</fullName>
    </recommendedName>
</protein>
<organism evidence="3 4">
    <name type="scientific">Pelagimonas varians</name>
    <dbReference type="NCBI Taxonomy" id="696760"/>
    <lineage>
        <taxon>Bacteria</taxon>
        <taxon>Pseudomonadati</taxon>
        <taxon>Pseudomonadota</taxon>
        <taxon>Alphaproteobacteria</taxon>
        <taxon>Rhodobacterales</taxon>
        <taxon>Roseobacteraceae</taxon>
        <taxon>Pelagimonas</taxon>
    </lineage>
</organism>
<feature type="domain" description="DUF4178" evidence="2">
    <location>
        <begin position="63"/>
        <end position="201"/>
    </location>
</feature>
<accession>A0A238K1F0</accession>
<dbReference type="Pfam" id="PF13785">
    <property type="entry name" value="DUF4178"/>
    <property type="match status" value="1"/>
</dbReference>
<keyword evidence="1" id="KW-0472">Membrane</keyword>
<keyword evidence="4" id="KW-1185">Reference proteome</keyword>
<dbReference type="Proteomes" id="UP000220836">
    <property type="component" value="Unassembled WGS sequence"/>
</dbReference>
<name>A0A238K1F0_9RHOB</name>
<dbReference type="RefSeq" id="WP_097803263.1">
    <property type="nucleotide sequence ID" value="NZ_FXYH01000002.1"/>
</dbReference>